<dbReference type="Gene3D" id="2.60.40.2700">
    <property type="match status" value="1"/>
</dbReference>
<feature type="domain" description="Fibronectin type-III" evidence="1">
    <location>
        <begin position="239"/>
        <end position="330"/>
    </location>
</feature>
<evidence type="ECO:0000259" key="1">
    <source>
        <dbReference type="PROSITE" id="PS50853"/>
    </source>
</evidence>
<protein>
    <recommendedName>
        <fullName evidence="1">Fibronectin type-III domain-containing protein</fullName>
    </recommendedName>
</protein>
<accession>A0A2S7T020</accession>
<keyword evidence="3" id="KW-1185">Reference proteome</keyword>
<dbReference type="SMART" id="SM00710">
    <property type="entry name" value="PbH1"/>
    <property type="match status" value="17"/>
</dbReference>
<evidence type="ECO:0000313" key="3">
    <source>
        <dbReference type="Proteomes" id="UP000239872"/>
    </source>
</evidence>
<gene>
    <name evidence="2" type="ORF">CJD36_002055</name>
</gene>
<dbReference type="InterPro" id="IPR013783">
    <property type="entry name" value="Ig-like_fold"/>
</dbReference>
<sequence>MDRVFAQASTANYTFTPGATGSLALDLNANVIDLSTGATALVAASIDDGPASPITTIPFDFWFMGVRYTSFSVTANGALTFATTPGTTLYTLPNGSTPTLSAFANDLMMGTDGQVRSKVFGTAPNRTYVVEWLNDMIRYNLGVTGPGTGTWQIRLYENTGIIEYVYGAMTTNPATPNAYYVGFSNNTTTNNVMSVNTAALTASTVAPMTSNTYTSSSTITELNSAADGSRKNFKFASTAPNAPSGVTATAGLTTATLNWVDNSTNEQGFVIYASPDGITYTFAGQAAANATTLTVGSLLPSTLYSFKVYAVSEGALSTAAPIATATTTACAFAGIKTVGPTGDFANIHMAVNFMITNGISASSAIELQTTYLTSSDTLPIVINAIPCASASNTLTIRPQGTLVMSGTGTALFDLNGANYVVIDGRVGSTGTAKALTISNTGTGAAVRFINDASNNKIIYTTLTSTETSTTNGVILFSTTTGSAGNDNNLIDNNDILDGTTAPANGIYSSGTAGKENDHNTVSNNNIANYFSAGSATNGIFLTTGNTDWTITANRFYQTATRTYTTTNTHRAIQIANTAGNNFTVTNNIIGYATNAGTGIYTMTGTVGTSFVGIAMSAGTTTASTIQGNTITGIGVIGAAGTFTGINVSNGNVNVGNITPNVIGSTTATDAIVKSNSTSTSPSITGISQSSAGAVLIQGNLIGGLTSAGSTTATGSGIVGIVATSGTVTITGNTIGSTTIANSINGSTVSSGTGTVYGINASTGPALAITNNTIANLNNNGTATGSLTAGILCSGSAPAVISGNSIHDISGATASTTITGQEGVCGIAFTGSATAPAITQNTIYAISATNNTAVTSNAAGIGISNATNATVTRNRIYDIRNASTGTTATTPPTADGIVIGNVSTGITVANNMVSLGNIQTTNTSFTGIWNSVTTTAPLNIYYNSVNVEGSVTSGALASAAFHRGNYSATAVTSTVDVKNNIFVNTRNGGSGKHYAIANGINVVTASTLGWASNASNYNILNATAATIGYWSGDQTFATWQGASLSDGNSYGNTSVVFTNTATGDLHINMGIVANNLESHGLAITGLSTDFDNDTRPGPIGSVNGGGTASDIGADEFDGTLVDNIAPNMVYTSLPNTCGTGDVTVSVTITDPSGVPVAGSGLEPRIYFKKGVAGTYFSVAGTLSSGTVTNGVWGFTIPVATLGGVAAPDHIYYYIIAQDVFANVGANPSAGLVATSVVSVTTPPVAPAVYSILPGAGTFTVGVGGNYTTINEAVNAYNLGCLTGPIVFNLTDVAYPSETYPITINGNAGASSVNTLTIQPAVGVAVSLTSSAAATAVFKLTDAKYVTIDGLNTAGSSLSITNGNTGTSTNIWLASATTGNSFIALKNMNITGGSNSTTGDWGILSGINGATPSGTAGADNDNVTIQGNTMLKCGYGVYAFGTATASAGGLDNWTISGNTFGPTTTGANSFGYNGLYMGSLISVTISNNTIRNIGTSSSSTQSVGINLSSNVNGFTISGNNVNNIIASASVSGVNSVAGISIGNNVINGTISRNTITAISNISTGGWGGRALILNTANATSAIDITNNIIADIFTYSDAGSLYWPMGINIDGTTGGVNIYNNSVNLFGTHSGLTGGTGSAALFVSAGASALNVRNNILVNTYDNTSSSTDKGYSIYSLGTSAAFTAIDYNDYAATTPDVLGNIGGIDATNLAGIQTNFGGNTHSLNLMPVFVSNTDLHLQPVTANAGLMAGTPIAGITVDIDGTVRSVTAPIIGAHEVSIPTCGVVTAGTALPLIPSFCVTGSTTISLSGASTGLGISIQWYSSSDSATFTAISGATNNTYTIAPAITSTTYYRAVISCSYSGNIDSASTRVKINPLPTIAVTPDGGSMCLAGTGVSMVASGALTYTWSPSTALSATTGAAVTATPTITTAYVVSGTDLNGCVNTHTSTVVVNYAPGAITFTPALPAICAGSSTSITAAASIVGPGVAATQTFNSGLGSWMVDNTGTTDFDAQAPWQLHPDGFVSPEGDTYHSPDNSSFVSTNADNNGSGTVNISRLVSPVFSLSNYVAATVSFQHYYRVYGTGDVFIGVEITTDGGATWSTLQNYTGTAAGTLTGFAPASIDLASYLGAPAVQLRWRYHSAYGYYWAVDNISVAGTTSIPATNITWSPSTGLFNDAALTSPYTGTAAATVYAAPAITAGYTVTATNTGCSTTGSVSVTVNPLPLAYAVTGTGSYCSGGTGVAVGLVNSEVGVNYQLYNGATAVGTPVAGTGSAISFGLQTTAATYTVVATNATTSCTNNMTGSAVVSIDPLPTAFTITGGGDYCIGGTGVAVGLFNSTLGVSYQLYNGAVTVGSPVAGTGSAISFGLQTAAGTYTVVGTNLTTTCVNNMLGATTVTIDPLPTAYAVTGGGSYCFGGAGMAIGLGNSDAGVNYQLYNGATAVGSPVAGTGAAIGFGLQTTAGTYTVVATNGATTCVNNMTGSATIAIDPLPLTFAVTGTGSYCAGGAGVAIGLLGSQTGVNYQLFNGATAVGTPVAGTGSAISFGLQTTAATYTVVATNTATTCTNNMTGSATVTINPLPTAFAVTGGGGYCSGGTGSVVGLFNSQSGVTYQLYLGTSAVGTPVAGTGSAISFGAQTAVGSYTVVATNTVTTCVNNMTGSVTVSIDPLPTVYNTTGGGNYCAGGTGVAINLSNSQTGVNYQLFNGSSPVGAPVAGTGSGISFGLQTAAGTYAVSATNATTSCTSNMNGFPVITVDPLPTAFAVTGGGSYCAGGTGMTIGLINSTSGVNYQLFNGASAVGSPVSGIGAAISFGLQTAAGTYTVNATNTSTTCTNLMTGSATITITPIPTAYTISAGGSYCSGGAGVTITLSNSATGVNYQLFNGAVAVGSPVAGTGSSISFGAQSAAGTYTVVATSVASSCTNIMTGSATITISPLPIAYTVTGGGGYCTGGTGMAIGLSNSDAGLTYQLFNGATAVGTAVAGTGSSISFGLQTTAGTYTVVATNSTTTCTNNMLGSATITVNALPTAYTVTGGGGYCAGGTGMAVGLSNSQLGVTYQLYLGGSPVGTPLAGTGTGAISFGLQTTAGSYTVVATNTVTTCTNNMTGSVTISINPLPAAFTISAGGSYCSGGTGVTITLSNSVSGVNYQLYLGATAVGSVVSGTGSSISFGSQTAAGIYTATAIDATTGCTATMTGSATITIVAPPLAFAVTGGGSLCAGGAGVAVGLANSAVGVNYQLFNGATAIGTPVAGTGSSLNFGLQTTAGTYTVVATNTTTTCSITMTGSATVTVNPLPIAYTVTGGGSYCTGGTGVAVGLSNSETGVSYQLFLGATAIGTPVSGVTGTAISFGVQTTAGIYTVVATSVAGSCTTNMTGSVTISIDALPTLYAVTGGGSYCIGGTGVAVGLGNSDLGVNYQLYLGTPVGAPVAGTGGAISFGLQTTAGAYTVVAINASSCSATMTGSATVSISTLSTVSVSVSTGVGDTVCDGTLTTFTATPVNGGAVPAYSWSVNGAITTSTGPTYSYVPTSGDIVSVTLTSSAACVIAATASTADTIYTAINQTPLLSIAATPDTVVCAGTPVTFTASGLFGGTTPVYAWVVNGAVVGSGSIYTYTPANGDIVGAVMVSNFACVTNDTAISNIFTIDVNPVLTPAVTISAAPGTTIGIGATLTLTAGVTSGGSSTIYQWYVNGVAVTGATNSTYVNSGYTDGDTVYVIVNASPCGGNATNGVVVHVTNGVDNVTTVAVNVNLMPNPNNGTFSVKGTLAGSNDQEVTMEITNMIGQVVYRQNVIVRNGEVNELIQLDGIVANGAYLLNFRSGADTKQFHFILNR</sequence>
<dbReference type="InterPro" id="IPR036116">
    <property type="entry name" value="FN3_sf"/>
</dbReference>
<dbReference type="InterPro" id="IPR006626">
    <property type="entry name" value="PbH1"/>
</dbReference>
<comment type="caution">
    <text evidence="2">The sequence shown here is derived from an EMBL/GenBank/DDBJ whole genome shotgun (WGS) entry which is preliminary data.</text>
</comment>
<dbReference type="SMART" id="SM00060">
    <property type="entry name" value="FN3"/>
    <property type="match status" value="1"/>
</dbReference>
<evidence type="ECO:0000313" key="2">
    <source>
        <dbReference type="EMBL" id="PQJ12553.1"/>
    </source>
</evidence>
<dbReference type="Proteomes" id="UP000239872">
    <property type="component" value="Unassembled WGS sequence"/>
</dbReference>
<reference evidence="2 3" key="1">
    <citation type="submission" date="2018-01" db="EMBL/GenBank/DDBJ databases">
        <title>A novel member of the phylum Bacteroidetes isolated from glacier ice.</title>
        <authorList>
            <person name="Liu Q."/>
            <person name="Xin Y.-H."/>
        </authorList>
    </citation>
    <scope>NUCLEOTIDE SEQUENCE [LARGE SCALE GENOMIC DNA]</scope>
    <source>
        <strain evidence="2 3">RB1R16</strain>
    </source>
</reference>
<dbReference type="EMBL" id="PPSL01000001">
    <property type="protein sequence ID" value="PQJ12553.1"/>
    <property type="molecule type" value="Genomic_DNA"/>
</dbReference>
<organism evidence="2 3">
    <name type="scientific">Flavipsychrobacter stenotrophus</name>
    <dbReference type="NCBI Taxonomy" id="2077091"/>
    <lineage>
        <taxon>Bacteria</taxon>
        <taxon>Pseudomonadati</taxon>
        <taxon>Bacteroidota</taxon>
        <taxon>Chitinophagia</taxon>
        <taxon>Chitinophagales</taxon>
        <taxon>Chitinophagaceae</taxon>
        <taxon>Flavipsychrobacter</taxon>
    </lineage>
</organism>
<dbReference type="PROSITE" id="PS50853">
    <property type="entry name" value="FN3"/>
    <property type="match status" value="1"/>
</dbReference>
<name>A0A2S7T020_9BACT</name>
<dbReference type="SUPFAM" id="SSF49265">
    <property type="entry name" value="Fibronectin type III"/>
    <property type="match status" value="1"/>
</dbReference>
<dbReference type="Pfam" id="PF00041">
    <property type="entry name" value="fn3"/>
    <property type="match status" value="1"/>
</dbReference>
<dbReference type="Gene3D" id="2.60.120.260">
    <property type="entry name" value="Galactose-binding domain-like"/>
    <property type="match status" value="1"/>
</dbReference>
<dbReference type="Gene3D" id="2.60.40.10">
    <property type="entry name" value="Immunoglobulins"/>
    <property type="match status" value="1"/>
</dbReference>
<proteinExistence type="predicted"/>
<dbReference type="InterPro" id="IPR003961">
    <property type="entry name" value="FN3_dom"/>
</dbReference>